<dbReference type="PANTHER" id="PTHR30489">
    <property type="entry name" value="LIPOPROTEIN-RELEASING SYSTEM TRANSMEMBRANE PROTEIN LOLE"/>
    <property type="match status" value="1"/>
</dbReference>
<keyword evidence="4 7" id="KW-0812">Transmembrane</keyword>
<feature type="transmembrane region" description="Helical" evidence="7">
    <location>
        <begin position="358"/>
        <end position="378"/>
    </location>
</feature>
<protein>
    <submittedName>
        <fullName evidence="9">Putative ABC transport system permease protein</fullName>
    </submittedName>
</protein>
<evidence type="ECO:0000256" key="1">
    <source>
        <dbReference type="ARBA" id="ARBA00004651"/>
    </source>
</evidence>
<feature type="transmembrane region" description="Helical" evidence="7">
    <location>
        <begin position="728"/>
        <end position="749"/>
    </location>
</feature>
<keyword evidence="5 7" id="KW-1133">Transmembrane helix</keyword>
<feature type="transmembrane region" description="Helical" evidence="7">
    <location>
        <begin position="488"/>
        <end position="507"/>
    </location>
</feature>
<feature type="transmembrane region" description="Helical" evidence="7">
    <location>
        <begin position="266"/>
        <end position="286"/>
    </location>
</feature>
<dbReference type="InterPro" id="IPR051447">
    <property type="entry name" value="Lipoprotein-release_system"/>
</dbReference>
<feature type="transmembrane region" description="Helical" evidence="7">
    <location>
        <begin position="769"/>
        <end position="793"/>
    </location>
</feature>
<comment type="caution">
    <text evidence="9">The sequence shown here is derived from an EMBL/GenBank/DDBJ whole genome shotgun (WGS) entry which is preliminary data.</text>
</comment>
<dbReference type="InterPro" id="IPR003838">
    <property type="entry name" value="ABC3_permease_C"/>
</dbReference>
<feature type="domain" description="ABC3 transporter permease C-terminal" evidence="8">
    <location>
        <begin position="266"/>
        <end position="386"/>
    </location>
</feature>
<proteinExistence type="inferred from homology"/>
<keyword evidence="3" id="KW-1003">Cell membrane</keyword>
<feature type="transmembrane region" description="Helical" evidence="7">
    <location>
        <begin position="412"/>
        <end position="430"/>
    </location>
</feature>
<comment type="similarity">
    <text evidence="2">Belongs to the ABC-4 integral membrane protein family. LolC/E subfamily.</text>
</comment>
<keyword evidence="6 7" id="KW-0472">Membrane</keyword>
<feature type="transmembrane region" description="Helical" evidence="7">
    <location>
        <begin position="823"/>
        <end position="841"/>
    </location>
</feature>
<evidence type="ECO:0000256" key="4">
    <source>
        <dbReference type="ARBA" id="ARBA00022692"/>
    </source>
</evidence>
<sequence length="852" mass="88348">MRLEALLYFYGRRLRTQPVQELLAGLGIAIGVALTFAVLVANSSVAGSAEQVARSVVGTADLQVAARGARGLDEQLLAGVRATPGVVHAAPLLEQRAVLRGPGGRSTPVNLVGIDREMAAFSGRLAGTFVAGGLLGVDGIVLPLASAQVLGIGRDHDAIVRDPARVDVEVAGRSVPTTVAATLGREAAGPLAEALVAIVPLERAQRMTGLEGRVSRVIVETAPGREEAVREHLESLADDRFDVTAADAESALLRQALGPGDQATSFFAAISALLGFLLAFNAMLLTSPERRRLIAELRMQGFRARQLVVLVLFQAGVLGLVSSAVGVLGGSVLARGVFDDSPDYLSPPFTLGTGTLVGPLPVIGALVAGMLACALASAPPLLDLRRGRAVDAALRSPGVPGNALTSRTRRRMLWTALGLTAVAGALLAFAPEIALLASGLLAIATVLLIPSTFAAVLTAAEWVVERAPGLGLVTVALFALRATTLRSLALAATGGVAVFGSVTIGGARDDLLRGIANYADDYVTTADLWIVNPADNQGTSEIRRPGIVERVAAVDGVREARPFQGSFLDAHGRRLWVIARPSEDPSLVPRSQLVDGDLEQTERRLRDGGWVVLSDQLAEQTGTGPGGRFALPTPSGGVSLRVAATTTNLGWAPGTVIVGRDDFARLWGSDAPTSVEVSLEPGADLLDTRAAVERAIGADSGLQVLTAAERIEIINASARQGLDRLDQIATLLLVAAVLAMAAAMSAAIWQRRVAIAALRIQSFTPRQLWALLLIESGVVLAAGCLTGAVLGLLGQVGADRYLRVATGFPVSAVPASWQTVEAFTIVVAAALAVVAIPGWFASRADPSLGLQE</sequence>
<gene>
    <name evidence="9" type="ORF">BDZ31_000387</name>
</gene>
<dbReference type="AlphaFoldDB" id="A0A840I9K7"/>
<evidence type="ECO:0000313" key="10">
    <source>
        <dbReference type="Proteomes" id="UP000585272"/>
    </source>
</evidence>
<dbReference type="EMBL" id="JACHNU010000001">
    <property type="protein sequence ID" value="MBB4660814.1"/>
    <property type="molecule type" value="Genomic_DNA"/>
</dbReference>
<feature type="transmembrane region" description="Helical" evidence="7">
    <location>
        <begin position="21"/>
        <end position="41"/>
    </location>
</feature>
<dbReference type="PANTHER" id="PTHR30489:SF0">
    <property type="entry name" value="LIPOPROTEIN-RELEASING SYSTEM TRANSMEMBRANE PROTEIN LOLE"/>
    <property type="match status" value="1"/>
</dbReference>
<reference evidence="9 10" key="1">
    <citation type="submission" date="2020-08" db="EMBL/GenBank/DDBJ databases">
        <title>Genomic Encyclopedia of Archaeal and Bacterial Type Strains, Phase II (KMG-II): from individual species to whole genera.</title>
        <authorList>
            <person name="Goeker M."/>
        </authorList>
    </citation>
    <scope>NUCLEOTIDE SEQUENCE [LARGE SCALE GENOMIC DNA]</scope>
    <source>
        <strain evidence="9 10">DSM 23288</strain>
    </source>
</reference>
<dbReference type="GO" id="GO:0098797">
    <property type="term" value="C:plasma membrane protein complex"/>
    <property type="evidence" value="ECO:0007669"/>
    <property type="project" value="TreeGrafter"/>
</dbReference>
<comment type="subcellular location">
    <subcellularLocation>
        <location evidence="1">Cell membrane</location>
        <topology evidence="1">Multi-pass membrane protein</topology>
    </subcellularLocation>
</comment>
<keyword evidence="10" id="KW-1185">Reference proteome</keyword>
<evidence type="ECO:0000256" key="3">
    <source>
        <dbReference type="ARBA" id="ARBA00022475"/>
    </source>
</evidence>
<dbReference type="Proteomes" id="UP000585272">
    <property type="component" value="Unassembled WGS sequence"/>
</dbReference>
<organism evidence="9 10">
    <name type="scientific">Conexibacter arvalis</name>
    <dbReference type="NCBI Taxonomy" id="912552"/>
    <lineage>
        <taxon>Bacteria</taxon>
        <taxon>Bacillati</taxon>
        <taxon>Actinomycetota</taxon>
        <taxon>Thermoleophilia</taxon>
        <taxon>Solirubrobacterales</taxon>
        <taxon>Conexibacteraceae</taxon>
        <taxon>Conexibacter</taxon>
    </lineage>
</organism>
<accession>A0A840I9K7</accession>
<evidence type="ECO:0000256" key="7">
    <source>
        <dbReference type="SAM" id="Phobius"/>
    </source>
</evidence>
<evidence type="ECO:0000256" key="2">
    <source>
        <dbReference type="ARBA" id="ARBA00005236"/>
    </source>
</evidence>
<evidence type="ECO:0000256" key="5">
    <source>
        <dbReference type="ARBA" id="ARBA00022989"/>
    </source>
</evidence>
<dbReference type="RefSeq" id="WP_183338441.1">
    <property type="nucleotide sequence ID" value="NZ_JACHNU010000001.1"/>
</dbReference>
<dbReference type="GO" id="GO:0044874">
    <property type="term" value="P:lipoprotein localization to outer membrane"/>
    <property type="evidence" value="ECO:0007669"/>
    <property type="project" value="TreeGrafter"/>
</dbReference>
<feature type="transmembrane region" description="Helical" evidence="7">
    <location>
        <begin position="307"/>
        <end position="338"/>
    </location>
</feature>
<feature type="domain" description="ABC3 transporter permease C-terminal" evidence="8">
    <location>
        <begin position="728"/>
        <end position="846"/>
    </location>
</feature>
<feature type="transmembrane region" description="Helical" evidence="7">
    <location>
        <begin position="436"/>
        <end position="456"/>
    </location>
</feature>
<name>A0A840I9K7_9ACTN</name>
<dbReference type="Pfam" id="PF02687">
    <property type="entry name" value="FtsX"/>
    <property type="match status" value="2"/>
</dbReference>
<evidence type="ECO:0000256" key="6">
    <source>
        <dbReference type="ARBA" id="ARBA00023136"/>
    </source>
</evidence>
<evidence type="ECO:0000259" key="8">
    <source>
        <dbReference type="Pfam" id="PF02687"/>
    </source>
</evidence>
<evidence type="ECO:0000313" key="9">
    <source>
        <dbReference type="EMBL" id="MBB4660814.1"/>
    </source>
</evidence>